<protein>
    <submittedName>
        <fullName evidence="1">Uncharacterized protein</fullName>
    </submittedName>
</protein>
<evidence type="ECO:0000313" key="2">
    <source>
        <dbReference type="Proteomes" id="UP000363590"/>
    </source>
</evidence>
<evidence type="ECO:0000313" key="1">
    <source>
        <dbReference type="EMBL" id="QFX94661.1"/>
    </source>
</evidence>
<dbReference type="AlphaFoldDB" id="A0A5P9XL18"/>
<accession>A0A5P9XL18</accession>
<name>A0A5P9XL18_ACITH</name>
<gene>
    <name evidence="1" type="ORF">GCD22_00107</name>
</gene>
<organism evidence="1 2">
    <name type="scientific">Acidithiobacillus thiooxidans ATCC 19377</name>
    <dbReference type="NCBI Taxonomy" id="637390"/>
    <lineage>
        <taxon>Bacteria</taxon>
        <taxon>Pseudomonadati</taxon>
        <taxon>Pseudomonadota</taxon>
        <taxon>Acidithiobacillia</taxon>
        <taxon>Acidithiobacillales</taxon>
        <taxon>Acidithiobacillaceae</taxon>
        <taxon>Acidithiobacillus</taxon>
    </lineage>
</organism>
<dbReference type="EMBL" id="CP045571">
    <property type="protein sequence ID" value="QFX94661.1"/>
    <property type="molecule type" value="Genomic_DNA"/>
</dbReference>
<reference evidence="1 2" key="1">
    <citation type="submission" date="2019-10" db="EMBL/GenBank/DDBJ databases">
        <authorList>
            <person name="Wang R."/>
        </authorList>
    </citation>
    <scope>NUCLEOTIDE SEQUENCE [LARGE SCALE GENOMIC DNA]</scope>
    <source>
        <strain evidence="1 2">ATCC 19377</strain>
    </source>
</reference>
<dbReference type="KEGG" id="atx:GCD22_00107"/>
<dbReference type="Proteomes" id="UP000363590">
    <property type="component" value="Chromosome"/>
</dbReference>
<proteinExistence type="predicted"/>
<sequence>MNTDSTHKTTPCVRKKTLPNRNHRVSVRVSDAAWQALQAASLATVEYSLWDRSE</sequence>